<organism evidence="2 3">
    <name type="scientific">Natrarchaeobaculum sulfurireducens</name>
    <dbReference type="NCBI Taxonomy" id="2044521"/>
    <lineage>
        <taxon>Archaea</taxon>
        <taxon>Methanobacteriati</taxon>
        <taxon>Methanobacteriota</taxon>
        <taxon>Stenosarchaea group</taxon>
        <taxon>Halobacteria</taxon>
        <taxon>Halobacteriales</taxon>
        <taxon>Natrialbaceae</taxon>
        <taxon>Natrarchaeobaculum</taxon>
    </lineage>
</organism>
<dbReference type="OrthoDB" id="199891at2157"/>
<sequence length="242" mass="27307">MKRRDLLAAASITTVLTAGCLSGSDNVNGEQSEDNSSADDDESADENSDDIEYERCDARFVHISALPDPAEEEARRAIEDGEYEIDDRLLLSEVVNIFTAVFIDGPTYYSGITEHDGDEMRLLMEEIRPQTQPLTLQNYADKDVTANVRIELDGDVLVDESVEIEASEAVPLGDDDQYRFGSYYAEVKIEELELEDDMSWRVNESSHHSDISFDEQSLFREGQEHSSPLYCEWTDDGEVRPM</sequence>
<dbReference type="GeneID" id="37641095"/>
<evidence type="ECO:0000313" key="2">
    <source>
        <dbReference type="EMBL" id="AXR79289.1"/>
    </source>
</evidence>
<accession>A0A346PIE4</accession>
<dbReference type="KEGG" id="nan:AArc1_2981"/>
<evidence type="ECO:0000256" key="1">
    <source>
        <dbReference type="SAM" id="MobiDB-lite"/>
    </source>
</evidence>
<gene>
    <name evidence="2" type="ORF">AArc1_2981</name>
</gene>
<feature type="compositionally biased region" description="Acidic residues" evidence="1">
    <location>
        <begin position="31"/>
        <end position="48"/>
    </location>
</feature>
<dbReference type="RefSeq" id="WP_133412206.1">
    <property type="nucleotide sequence ID" value="NZ_CP024047.1"/>
</dbReference>
<name>A0A346PIE4_9EURY</name>
<evidence type="ECO:0000313" key="3">
    <source>
        <dbReference type="Proteomes" id="UP000258707"/>
    </source>
</evidence>
<dbReference type="AlphaFoldDB" id="A0A346PIE4"/>
<proteinExistence type="predicted"/>
<dbReference type="EMBL" id="CP024047">
    <property type="protein sequence ID" value="AXR79289.1"/>
    <property type="molecule type" value="Genomic_DNA"/>
</dbReference>
<feature type="region of interest" description="Disordered" evidence="1">
    <location>
        <begin position="22"/>
        <end position="48"/>
    </location>
</feature>
<protein>
    <submittedName>
        <fullName evidence="2">Uncharacterized protein</fullName>
    </submittedName>
</protein>
<reference evidence="3" key="1">
    <citation type="submission" date="2017-10" db="EMBL/GenBank/DDBJ databases">
        <title>Phenotypic and genomic properties of facultatively anaerobic sulfur-reducing natronoarchaea from hypersaline soda lakes.</title>
        <authorList>
            <person name="Sorokin D.Y."/>
            <person name="Kublanov I.V."/>
            <person name="Roman P."/>
            <person name="Sinninghe Damste J.S."/>
            <person name="Golyshin P.N."/>
            <person name="Rojo D."/>
            <person name="Ciordia S."/>
            <person name="Mena Md.C."/>
            <person name="Ferrer M."/>
            <person name="Messina E."/>
            <person name="Smedile F."/>
            <person name="La Spada G."/>
            <person name="La Cono V."/>
            <person name="Yakimov M.M."/>
        </authorList>
    </citation>
    <scope>NUCLEOTIDE SEQUENCE [LARGE SCALE GENOMIC DNA]</scope>
    <source>
        <strain evidence="3">AArc1</strain>
    </source>
</reference>
<dbReference type="PROSITE" id="PS51257">
    <property type="entry name" value="PROKAR_LIPOPROTEIN"/>
    <property type="match status" value="1"/>
</dbReference>
<dbReference type="Proteomes" id="UP000258707">
    <property type="component" value="Chromosome"/>
</dbReference>